<dbReference type="Bgee" id="108701280">
    <property type="expression patterns" value="Expressed in neurula embryo and 7 other cell types or tissues"/>
</dbReference>
<evidence type="ECO:0000256" key="3">
    <source>
        <dbReference type="ARBA" id="ARBA00022527"/>
    </source>
</evidence>
<evidence type="ECO:0000256" key="12">
    <source>
        <dbReference type="PROSITE-ProRule" id="PRU00023"/>
    </source>
</evidence>
<comment type="catalytic activity">
    <reaction evidence="9">
        <text>L-seryl-[protein] + ATP = O-phospho-L-seryl-[protein] + ADP + H(+)</text>
        <dbReference type="Rhea" id="RHEA:17989"/>
        <dbReference type="Rhea" id="RHEA-COMP:9863"/>
        <dbReference type="Rhea" id="RHEA-COMP:11604"/>
        <dbReference type="ChEBI" id="CHEBI:15378"/>
        <dbReference type="ChEBI" id="CHEBI:29999"/>
        <dbReference type="ChEBI" id="CHEBI:30616"/>
        <dbReference type="ChEBI" id="CHEBI:83421"/>
        <dbReference type="ChEBI" id="CHEBI:456216"/>
        <dbReference type="EC" id="2.7.11.1"/>
    </reaction>
</comment>
<feature type="region of interest" description="Disordered" evidence="14">
    <location>
        <begin position="574"/>
        <end position="594"/>
    </location>
</feature>
<dbReference type="PROSITE" id="PS50297">
    <property type="entry name" value="ANK_REP_REGION"/>
    <property type="match status" value="1"/>
</dbReference>
<dbReference type="AGR" id="Xenbase:XB-GENE-6488223"/>
<dbReference type="GO" id="GO:0038066">
    <property type="term" value="P:p38MAPK cascade"/>
    <property type="evidence" value="ECO:0000318"/>
    <property type="project" value="GO_Central"/>
</dbReference>
<evidence type="ECO:0000256" key="8">
    <source>
        <dbReference type="ARBA" id="ARBA00047899"/>
    </source>
</evidence>
<keyword evidence="12" id="KW-0040">ANK repeat</keyword>
<dbReference type="CTD" id="108701280"/>
<keyword evidence="16" id="KW-1185">Reference proteome</keyword>
<dbReference type="InterPro" id="IPR036770">
    <property type="entry name" value="Ankyrin_rpt-contain_sf"/>
</dbReference>
<dbReference type="GO" id="GO:0005524">
    <property type="term" value="F:ATP binding"/>
    <property type="evidence" value="ECO:0007669"/>
    <property type="project" value="UniProtKB-UniRule"/>
</dbReference>
<evidence type="ECO:0000259" key="15">
    <source>
        <dbReference type="PROSITE" id="PS50011"/>
    </source>
</evidence>
<feature type="compositionally biased region" description="Basic and acidic residues" evidence="14">
    <location>
        <begin position="849"/>
        <end position="861"/>
    </location>
</feature>
<evidence type="ECO:0000256" key="1">
    <source>
        <dbReference type="ARBA" id="ARBA00008874"/>
    </source>
</evidence>
<dbReference type="SUPFAM" id="SSF48403">
    <property type="entry name" value="Ankyrin repeat"/>
    <property type="match status" value="1"/>
</dbReference>
<feature type="region of interest" description="Disordered" evidence="14">
    <location>
        <begin position="641"/>
        <end position="673"/>
    </location>
</feature>
<evidence type="ECO:0000256" key="6">
    <source>
        <dbReference type="ARBA" id="ARBA00022777"/>
    </source>
</evidence>
<dbReference type="STRING" id="8355.A0A1L8EVQ0"/>
<dbReference type="Gene3D" id="1.25.40.20">
    <property type="entry name" value="Ankyrin repeat-containing domain"/>
    <property type="match status" value="2"/>
</dbReference>
<name>A0A1L8EVQ0_XENLA</name>
<dbReference type="SMART" id="SM00220">
    <property type="entry name" value="S_TKc"/>
    <property type="match status" value="1"/>
</dbReference>
<comment type="similarity">
    <text evidence="1">Belongs to the protein kinase superfamily. STE Ser/Thr protein kinase family. STE20 subfamily.</text>
</comment>
<dbReference type="OMA" id="VHRSAFP"/>
<feature type="domain" description="Protein kinase" evidence="15">
    <location>
        <begin position="1097"/>
        <end position="1360"/>
    </location>
</feature>
<evidence type="ECO:0000256" key="13">
    <source>
        <dbReference type="PROSITE-ProRule" id="PRU10141"/>
    </source>
</evidence>
<feature type="compositionally biased region" description="Basic and acidic residues" evidence="14">
    <location>
        <begin position="574"/>
        <end position="585"/>
    </location>
</feature>
<reference evidence="17" key="1">
    <citation type="submission" date="2025-08" db="UniProtKB">
        <authorList>
            <consortium name="RefSeq"/>
        </authorList>
    </citation>
    <scope>IDENTIFICATION</scope>
    <source>
        <strain evidence="17">J_2021</strain>
        <tissue evidence="17">Erythrocytes</tissue>
    </source>
</reference>
<dbReference type="GO" id="GO:0004672">
    <property type="term" value="F:protein kinase activity"/>
    <property type="evidence" value="ECO:0000318"/>
    <property type="project" value="GO_Central"/>
</dbReference>
<dbReference type="Gene3D" id="1.10.510.10">
    <property type="entry name" value="Transferase(Phosphotransferase) domain 1"/>
    <property type="match status" value="1"/>
</dbReference>
<evidence type="ECO:0000313" key="16">
    <source>
        <dbReference type="Proteomes" id="UP000186698"/>
    </source>
</evidence>
<evidence type="ECO:0000256" key="9">
    <source>
        <dbReference type="ARBA" id="ARBA00048679"/>
    </source>
</evidence>
<gene>
    <name evidence="17 18" type="primary">map3k19.L</name>
</gene>
<comment type="catalytic activity">
    <reaction evidence="8">
        <text>L-threonyl-[protein] + ATP = O-phospho-L-threonyl-[protein] + ADP + H(+)</text>
        <dbReference type="Rhea" id="RHEA:46608"/>
        <dbReference type="Rhea" id="RHEA-COMP:11060"/>
        <dbReference type="Rhea" id="RHEA-COMP:11605"/>
        <dbReference type="ChEBI" id="CHEBI:15378"/>
        <dbReference type="ChEBI" id="CHEBI:30013"/>
        <dbReference type="ChEBI" id="CHEBI:30616"/>
        <dbReference type="ChEBI" id="CHEBI:61977"/>
        <dbReference type="ChEBI" id="CHEBI:456216"/>
        <dbReference type="EC" id="2.7.11.1"/>
    </reaction>
</comment>
<evidence type="ECO:0000313" key="17">
    <source>
        <dbReference type="RefSeq" id="XP_018091172.1"/>
    </source>
</evidence>
<dbReference type="OrthoDB" id="266718at2759"/>
<feature type="region of interest" description="Disordered" evidence="14">
    <location>
        <begin position="799"/>
        <end position="861"/>
    </location>
</feature>
<dbReference type="FunFam" id="1.10.510.10:FF:000331">
    <property type="entry name" value="Mitogen-activated protein kinase kinase kinase 19"/>
    <property type="match status" value="1"/>
</dbReference>
<evidence type="ECO:0000256" key="14">
    <source>
        <dbReference type="SAM" id="MobiDB-lite"/>
    </source>
</evidence>
<evidence type="ECO:0000256" key="10">
    <source>
        <dbReference type="ARBA" id="ARBA00069016"/>
    </source>
</evidence>
<feature type="repeat" description="ANK" evidence="12">
    <location>
        <begin position="42"/>
        <end position="74"/>
    </location>
</feature>
<dbReference type="PROSITE" id="PS00107">
    <property type="entry name" value="PROTEIN_KINASE_ATP"/>
    <property type="match status" value="1"/>
</dbReference>
<dbReference type="InterPro" id="IPR017441">
    <property type="entry name" value="Protein_kinase_ATP_BS"/>
</dbReference>
<dbReference type="InterPro" id="IPR011009">
    <property type="entry name" value="Kinase-like_dom_sf"/>
</dbReference>
<evidence type="ECO:0000256" key="4">
    <source>
        <dbReference type="ARBA" id="ARBA00022679"/>
    </source>
</evidence>
<feature type="compositionally biased region" description="Basic residues" evidence="14">
    <location>
        <begin position="822"/>
        <end position="834"/>
    </location>
</feature>
<dbReference type="Proteomes" id="UP000186698">
    <property type="component" value="Chromosome 9_10L"/>
</dbReference>
<accession>A0A1L8EVQ0</accession>
<dbReference type="InterPro" id="IPR008271">
    <property type="entry name" value="Ser/Thr_kinase_AS"/>
</dbReference>
<dbReference type="KEGG" id="xla:108701280"/>
<dbReference type="PANTHER" id="PTHR11584:SF369">
    <property type="entry name" value="MITOGEN-ACTIVATED PROTEIN KINASE KINASE KINASE 19-RELATED"/>
    <property type="match status" value="1"/>
</dbReference>
<protein>
    <recommendedName>
        <fullName evidence="10">Mitogen-activated protein kinase kinase kinase 19</fullName>
        <ecNumber evidence="2">2.7.11.1</ecNumber>
    </recommendedName>
    <alternativeName>
        <fullName evidence="11">SPS1/STE20-related protein kinase YSK4</fullName>
    </alternativeName>
</protein>
<proteinExistence type="inferred from homology"/>
<evidence type="ECO:0000313" key="18">
    <source>
        <dbReference type="Xenbase" id="XB-GENE-6488223"/>
    </source>
</evidence>
<dbReference type="SMART" id="SM00248">
    <property type="entry name" value="ANK"/>
    <property type="match status" value="3"/>
</dbReference>
<dbReference type="RefSeq" id="XP_018091172.1">
    <property type="nucleotide sequence ID" value="XM_018235683.2"/>
</dbReference>
<dbReference type="Pfam" id="PF00069">
    <property type="entry name" value="Pkinase"/>
    <property type="match status" value="1"/>
</dbReference>
<keyword evidence="4" id="KW-0808">Transferase</keyword>
<dbReference type="Xenbase" id="XB-GENE-6488223">
    <property type="gene designation" value="map3k19.L"/>
</dbReference>
<dbReference type="EC" id="2.7.11.1" evidence="2"/>
<keyword evidence="3" id="KW-0723">Serine/threonine-protein kinase</keyword>
<dbReference type="SUPFAM" id="SSF56112">
    <property type="entry name" value="Protein kinase-like (PK-like)"/>
    <property type="match status" value="1"/>
</dbReference>
<organism evidence="16 17">
    <name type="scientific">Xenopus laevis</name>
    <name type="common">African clawed frog</name>
    <dbReference type="NCBI Taxonomy" id="8355"/>
    <lineage>
        <taxon>Eukaryota</taxon>
        <taxon>Metazoa</taxon>
        <taxon>Chordata</taxon>
        <taxon>Craniata</taxon>
        <taxon>Vertebrata</taxon>
        <taxon>Euteleostomi</taxon>
        <taxon>Amphibia</taxon>
        <taxon>Batrachia</taxon>
        <taxon>Anura</taxon>
        <taxon>Pipoidea</taxon>
        <taxon>Pipidae</taxon>
        <taxon>Xenopodinae</taxon>
        <taxon>Xenopus</taxon>
        <taxon>Xenopus</taxon>
    </lineage>
</organism>
<keyword evidence="7 13" id="KW-0067">ATP-binding</keyword>
<dbReference type="PROSITE" id="PS50011">
    <property type="entry name" value="PROTEIN_KINASE_DOM"/>
    <property type="match status" value="1"/>
</dbReference>
<dbReference type="InterPro" id="IPR002110">
    <property type="entry name" value="Ankyrin_rpt"/>
</dbReference>
<dbReference type="GO" id="GO:0007254">
    <property type="term" value="P:JNK cascade"/>
    <property type="evidence" value="ECO:0000318"/>
    <property type="project" value="GO_Central"/>
</dbReference>
<dbReference type="Pfam" id="PF12796">
    <property type="entry name" value="Ank_2"/>
    <property type="match status" value="1"/>
</dbReference>
<evidence type="ECO:0000256" key="7">
    <source>
        <dbReference type="ARBA" id="ARBA00022840"/>
    </source>
</evidence>
<evidence type="ECO:0000256" key="5">
    <source>
        <dbReference type="ARBA" id="ARBA00022741"/>
    </source>
</evidence>
<keyword evidence="6 17" id="KW-0418">Kinase</keyword>
<sequence>MNEESYLLFLEAISHGDTDSIAKSSTAPWTNPEHINFQHPVTENTALIIAVERNLPELVALLLDHGADVTLCNVNNQTALHVASEGIQRQLLNAVHRSAFPHLQLLQAAWQEDLEALQQLLVTEQFQDTNIRNGQGLTPLMLALRDVDLFDKLLMKNGYRLLAVVQELLNHNGDPRLCDSNGYSACHYASSIRVPLGPQLLDLLSISSADTLEETVCDFCPDTKLPLYNTPIAVGGQMLTDIHSCSPGTKINPHGNSSVHITKEDYCDWEEATAVPNSDEVVYSSLQQAKTLHDMERVTEAPGILKASLAGLWTSNSLPNDVTFTRHTSLPPLPLRNDEHATQMDGLGLCHSSRSEPNISASLRGADLLRDIKGIRQHIKQRLTSPRSYKPCPLLCHSPRAVKLTPLVTDKPKGKAGNDISANDLILLPNSDAFPKSAPHRLSKGDKYITISPSPALQNAGEQVLSKNHIYLSMDESFIISEGEQDKSETNRKAEGNRTAKILNIFQKGSTDVHHERTKRHEVEINQSSQWDNIFNENLSQHDNFVGKTFSADLIIATSSEKMENVSEIKEDIDNNKTTLEDKETGNSLQTSQDGHLPLAHITFSERGPQSHNAKTPLKQFLMKRKTTLCGVPHNVNHSFNVIAQKENQKEKKNRKNRTKSASDAPLKQKQKSLSVNKNMNIKSVPLPPLELTGSTKRLRTPQKVLHTHLPGSDKGVERSNTQLSICPKKINNSLVVKNHHPLTRANTAPDFTSITYHDIFKKIEANNEGPDIYEMVVMPFYPQTGDAVRVASSVCRDSHSAMSKKGSAVKVTRSPSTNNSNRRRKPKRPNSKSKRCDSSSSQKHKTLAAKDEDSVTEQKEEHELIVISGKDWQIIEKSKDMLDSRDTVAEVLEPLGKNIYHADLSIIKEATTENSLYTSSTFCEHQLRGSGEINQNHIAAELVIQVHPPKSAQSTDSSKWQANSYTTQQLEDHTVDNIGGVAMLSCENKNTTQRETIEGGTENIYGVSKSLSTNCDIEQLTDDLILSLVENLLSIDERESHDSIKSCNTDTDDEIMNNHDQKCQTTSLNKCNKSASFNTSHNSNLAENSINSSFPWTKGEVLGKGAYGTVYCGLTSQGELIAAKQVVLDSFDPVTAQKEYKKLQEEVDLLKALDHVNIVGYLGTCREHNMVTIFMEFVPGGSISSILRRFGPLQETVFIKYTKQILQGITYLHSNRVIHRDIKGNNVMLMPNGIIKLIDFGCAKRLTYLNKSGTQSEMLRSMHGTPYWMAPEVITESGHGKKSDIWSLGCTVFEMATGKPPLAHMHKMAAMFYIGAERGLMPTLPDHFSKNARDFLNLCLTRDQEERPSAEQLLGHPFIKKRT</sequence>
<dbReference type="PaxDb" id="8355-A0A1L8EVQ0"/>
<feature type="binding site" evidence="13">
    <location>
        <position position="1125"/>
    </location>
    <ligand>
        <name>ATP</name>
        <dbReference type="ChEBI" id="CHEBI:30616"/>
    </ligand>
</feature>
<dbReference type="PANTHER" id="PTHR11584">
    <property type="entry name" value="SERINE/THREONINE PROTEIN KINASE"/>
    <property type="match status" value="1"/>
</dbReference>
<dbReference type="GO" id="GO:0004674">
    <property type="term" value="F:protein serine/threonine kinase activity"/>
    <property type="evidence" value="ECO:0007669"/>
    <property type="project" value="UniProtKB-KW"/>
</dbReference>
<dbReference type="InterPro" id="IPR000719">
    <property type="entry name" value="Prot_kinase_dom"/>
</dbReference>
<keyword evidence="5 13" id="KW-0547">Nucleotide-binding</keyword>
<dbReference type="PROSITE" id="PS00108">
    <property type="entry name" value="PROTEIN_KINASE_ST"/>
    <property type="match status" value="1"/>
</dbReference>
<dbReference type="GeneID" id="108701280"/>
<evidence type="ECO:0000256" key="2">
    <source>
        <dbReference type="ARBA" id="ARBA00012513"/>
    </source>
</evidence>
<evidence type="ECO:0000256" key="11">
    <source>
        <dbReference type="ARBA" id="ARBA00080573"/>
    </source>
</evidence>
<dbReference type="CDD" id="cd06631">
    <property type="entry name" value="STKc_YSK4"/>
    <property type="match status" value="1"/>
</dbReference>
<dbReference type="PROSITE" id="PS50088">
    <property type="entry name" value="ANK_REPEAT"/>
    <property type="match status" value="1"/>
</dbReference>